<dbReference type="RefSeq" id="XP_033649860.1">
    <property type="nucleotide sequence ID" value="XM_033802483.1"/>
</dbReference>
<dbReference type="SUPFAM" id="SSF48371">
    <property type="entry name" value="ARM repeat"/>
    <property type="match status" value="1"/>
</dbReference>
<evidence type="ECO:0000256" key="2">
    <source>
        <dbReference type="ARBA" id="ARBA00007991"/>
    </source>
</evidence>
<dbReference type="InterPro" id="IPR016024">
    <property type="entry name" value="ARM-type_fold"/>
</dbReference>
<dbReference type="GeneID" id="54555658"/>
<evidence type="ECO:0000256" key="3">
    <source>
        <dbReference type="ARBA" id="ARBA00022448"/>
    </source>
</evidence>
<dbReference type="GO" id="GO:0005737">
    <property type="term" value="C:cytoplasm"/>
    <property type="evidence" value="ECO:0007669"/>
    <property type="project" value="TreeGrafter"/>
</dbReference>
<gene>
    <name evidence="6" type="ORF">EI97DRAFT_496730</name>
</gene>
<evidence type="ECO:0000313" key="6">
    <source>
        <dbReference type="EMBL" id="KAF2272321.1"/>
    </source>
</evidence>
<dbReference type="AlphaFoldDB" id="A0A6A6J6W7"/>
<protein>
    <submittedName>
        <fullName evidence="6">ARM repeat-containing protein</fullName>
    </submittedName>
</protein>
<dbReference type="GO" id="GO:0005634">
    <property type="term" value="C:nucleus"/>
    <property type="evidence" value="ECO:0007669"/>
    <property type="project" value="UniProtKB-SubCell"/>
</dbReference>
<dbReference type="GO" id="GO:0006606">
    <property type="term" value="P:protein import into nucleus"/>
    <property type="evidence" value="ECO:0007669"/>
    <property type="project" value="TreeGrafter"/>
</dbReference>
<dbReference type="OrthoDB" id="2016913at2759"/>
<dbReference type="InterPro" id="IPR057942">
    <property type="entry name" value="TPR_TNPO3_IPO13_3rd"/>
</dbReference>
<keyword evidence="7" id="KW-1185">Reference proteome</keyword>
<evidence type="ECO:0000256" key="1">
    <source>
        <dbReference type="ARBA" id="ARBA00004123"/>
    </source>
</evidence>
<dbReference type="InterPro" id="IPR051345">
    <property type="entry name" value="Importin_beta-like_NTR"/>
</dbReference>
<dbReference type="Gene3D" id="1.25.10.10">
    <property type="entry name" value="Leucine-rich Repeat Variant"/>
    <property type="match status" value="1"/>
</dbReference>
<evidence type="ECO:0000256" key="5">
    <source>
        <dbReference type="ARBA" id="ARBA00023242"/>
    </source>
</evidence>
<reference evidence="6" key="1">
    <citation type="journal article" date="2020" name="Stud. Mycol.">
        <title>101 Dothideomycetes genomes: a test case for predicting lifestyles and emergence of pathogens.</title>
        <authorList>
            <person name="Haridas S."/>
            <person name="Albert R."/>
            <person name="Binder M."/>
            <person name="Bloem J."/>
            <person name="Labutti K."/>
            <person name="Salamov A."/>
            <person name="Andreopoulos B."/>
            <person name="Baker S."/>
            <person name="Barry K."/>
            <person name="Bills G."/>
            <person name="Bluhm B."/>
            <person name="Cannon C."/>
            <person name="Castanera R."/>
            <person name="Culley D."/>
            <person name="Daum C."/>
            <person name="Ezra D."/>
            <person name="Gonzalez J."/>
            <person name="Henrissat B."/>
            <person name="Kuo A."/>
            <person name="Liang C."/>
            <person name="Lipzen A."/>
            <person name="Lutzoni F."/>
            <person name="Magnuson J."/>
            <person name="Mondo S."/>
            <person name="Nolan M."/>
            <person name="Ohm R."/>
            <person name="Pangilinan J."/>
            <person name="Park H.-J."/>
            <person name="Ramirez L."/>
            <person name="Alfaro M."/>
            <person name="Sun H."/>
            <person name="Tritt A."/>
            <person name="Yoshinaga Y."/>
            <person name="Zwiers L.-H."/>
            <person name="Turgeon B."/>
            <person name="Goodwin S."/>
            <person name="Spatafora J."/>
            <person name="Crous P."/>
            <person name="Grigoriev I."/>
        </authorList>
    </citation>
    <scope>NUCLEOTIDE SEQUENCE</scope>
    <source>
        <strain evidence="6">CBS 379.55</strain>
    </source>
</reference>
<evidence type="ECO:0000313" key="7">
    <source>
        <dbReference type="Proteomes" id="UP000800097"/>
    </source>
</evidence>
<dbReference type="PANTHER" id="PTHR12363">
    <property type="entry name" value="TRANSPORTIN 3 AND IMPORTIN 13"/>
    <property type="match status" value="1"/>
</dbReference>
<comment type="similarity">
    <text evidence="2">Belongs to the importin beta family.</text>
</comment>
<keyword evidence="3" id="KW-0813">Transport</keyword>
<name>A0A6A6J6W7_WESOR</name>
<proteinExistence type="inferred from homology"/>
<evidence type="ECO:0000256" key="4">
    <source>
        <dbReference type="ARBA" id="ARBA00022927"/>
    </source>
</evidence>
<organism evidence="6 7">
    <name type="scientific">Westerdykella ornata</name>
    <dbReference type="NCBI Taxonomy" id="318751"/>
    <lineage>
        <taxon>Eukaryota</taxon>
        <taxon>Fungi</taxon>
        <taxon>Dikarya</taxon>
        <taxon>Ascomycota</taxon>
        <taxon>Pezizomycotina</taxon>
        <taxon>Dothideomycetes</taxon>
        <taxon>Pleosporomycetidae</taxon>
        <taxon>Pleosporales</taxon>
        <taxon>Sporormiaceae</taxon>
        <taxon>Westerdykella</taxon>
    </lineage>
</organism>
<accession>A0A6A6J6W7</accession>
<dbReference type="Proteomes" id="UP000800097">
    <property type="component" value="Unassembled WGS sequence"/>
</dbReference>
<dbReference type="InterPro" id="IPR011989">
    <property type="entry name" value="ARM-like"/>
</dbReference>
<keyword evidence="4" id="KW-0653">Protein transport</keyword>
<dbReference type="Pfam" id="PF24140">
    <property type="entry name" value="TPR_TNPO3_IPO13_3rd"/>
    <property type="match status" value="1"/>
</dbReference>
<dbReference type="PANTHER" id="PTHR12363:SF33">
    <property type="entry name" value="IMPORTIN-13"/>
    <property type="match status" value="1"/>
</dbReference>
<dbReference type="EMBL" id="ML986523">
    <property type="protein sequence ID" value="KAF2272321.1"/>
    <property type="molecule type" value="Genomic_DNA"/>
</dbReference>
<sequence>MADASQQPSQSYPLHLEAIVNLVRTLYDPGTAKKVAETEATLNVLQRSPQGWEIADALLSSHDENVRFFGALTFTVKINTDSEALSEDDSRQLLQKLIYHLITRPSLSISTRKLCSTLALYFCKPVSVWEECVPSLALSFCRNGPIVDTALGDNAPLFDIVSGLPDEQLLILLDFAMNLADEAKRLSTLSNRPDRKPHERMIANVESIEALLQVSFLRGIKYLSGRDASIQIGGKIANASLKCFTGWIFYAQSEFAAVPEKLQHLRSVTHLALQCLEYNVDDAMELIAEIVENYPNFLEPSDQELLWSVVTSNWGMEILANADEDTVALARIIVAYGHNLLESKKLYKEPDNAHHQQVMTVLHELLKYPESVGVEDEVAPVALDFWSNYVSTIAEVAFEYSEGQERPDWLLKAMNNVSVLVSELVRKIIFPLTAVDKTWDEDAKKTFKVFRVDVRDILQDVFDILQGALLDNFLAFAIQALEARNWREVEAGLFCLVSIADLLTKQADTSLRHLFDQPLFTLMSTDTTIPTVTRRAAVDTVAAFDGFFLRHPVYLPQVLPFLLSALAQPSLAHGAAKSFASLCSECSKSLTGELESFFQMYQQFLSYPTANEFTKSRVLEGIAAIVQAQESDEKRLAGLQRLFQYITHDAMQAVNVTKKDNDAEQGLVLTLTTLRCLHSVGKATQASDEEVIDLETDKTTSGFWTQGPGKEIQNQIINFVNYLTQMFPAEGEVVEAACNVFRVGFKESVPGPYVLPPSATIDFVLKTTLETPRLPHVLETACCWVSSHKRDKGEEYEEQCQRLLHYVLGILQVLQHPRNDPEISVGCIELIQKFVNTSPQIFAAEPPKVLKGMFDFAIECIMSPEVLPKRAASQLWKDVFDLSANTKSPYQSTGQDIVDHFGSSVVSALVYNLCGEVDFTSLEYIVVPLRKCINSNRHARAYITQALAEQPLILRAKDDPNLEGTMRKFIEGMMRNAKAATAFKETVKAFWDHCKVLQMQFNPRTIHPGHRFAHGIS</sequence>
<keyword evidence="5" id="KW-0539">Nucleus</keyword>
<comment type="subcellular location">
    <subcellularLocation>
        <location evidence="1">Nucleus</location>
    </subcellularLocation>
</comment>